<dbReference type="Proteomes" id="UP000805193">
    <property type="component" value="Unassembled WGS sequence"/>
</dbReference>
<protein>
    <submittedName>
        <fullName evidence="1">Uncharacterized protein</fullName>
    </submittedName>
</protein>
<name>A0AC60PD82_IXOPE</name>
<keyword evidence="2" id="KW-1185">Reference proteome</keyword>
<dbReference type="EMBL" id="JABSTQ010010837">
    <property type="protein sequence ID" value="KAG0417493.1"/>
    <property type="molecule type" value="Genomic_DNA"/>
</dbReference>
<gene>
    <name evidence="1" type="ORF">HPB47_005562</name>
</gene>
<evidence type="ECO:0000313" key="1">
    <source>
        <dbReference type="EMBL" id="KAG0417493.1"/>
    </source>
</evidence>
<proteinExistence type="predicted"/>
<comment type="caution">
    <text evidence="1">The sequence shown here is derived from an EMBL/GenBank/DDBJ whole genome shotgun (WGS) entry which is preliminary data.</text>
</comment>
<accession>A0AC60PD82</accession>
<sequence length="151" mass="17375">MEHKSYVRGEELTMDVVAKLKYVHGVVSETLRMLPPATRLERLAAEDYVLGDTGIKLPKGFIGENIESIRPYTYLPFGAGPRNCIGNRFALEAIKIALLHVVRSVEFYRSQNTRWNVLSGHQLPDCANFVLFLRWKSIYSDANFLHLWYFP</sequence>
<evidence type="ECO:0000313" key="2">
    <source>
        <dbReference type="Proteomes" id="UP000805193"/>
    </source>
</evidence>
<organism evidence="1 2">
    <name type="scientific">Ixodes persulcatus</name>
    <name type="common">Taiga tick</name>
    <dbReference type="NCBI Taxonomy" id="34615"/>
    <lineage>
        <taxon>Eukaryota</taxon>
        <taxon>Metazoa</taxon>
        <taxon>Ecdysozoa</taxon>
        <taxon>Arthropoda</taxon>
        <taxon>Chelicerata</taxon>
        <taxon>Arachnida</taxon>
        <taxon>Acari</taxon>
        <taxon>Parasitiformes</taxon>
        <taxon>Ixodida</taxon>
        <taxon>Ixodoidea</taxon>
        <taxon>Ixodidae</taxon>
        <taxon>Ixodinae</taxon>
        <taxon>Ixodes</taxon>
    </lineage>
</organism>
<reference evidence="1 2" key="1">
    <citation type="journal article" date="2020" name="Cell">
        <title>Large-Scale Comparative Analyses of Tick Genomes Elucidate Their Genetic Diversity and Vector Capacities.</title>
        <authorList>
            <consortium name="Tick Genome and Microbiome Consortium (TIGMIC)"/>
            <person name="Jia N."/>
            <person name="Wang J."/>
            <person name="Shi W."/>
            <person name="Du L."/>
            <person name="Sun Y."/>
            <person name="Zhan W."/>
            <person name="Jiang J.F."/>
            <person name="Wang Q."/>
            <person name="Zhang B."/>
            <person name="Ji P."/>
            <person name="Bell-Sakyi L."/>
            <person name="Cui X.M."/>
            <person name="Yuan T.T."/>
            <person name="Jiang B.G."/>
            <person name="Yang W.F."/>
            <person name="Lam T.T."/>
            <person name="Chang Q.C."/>
            <person name="Ding S.J."/>
            <person name="Wang X.J."/>
            <person name="Zhu J.G."/>
            <person name="Ruan X.D."/>
            <person name="Zhao L."/>
            <person name="Wei J.T."/>
            <person name="Ye R.Z."/>
            <person name="Que T.C."/>
            <person name="Du C.H."/>
            <person name="Zhou Y.H."/>
            <person name="Cheng J.X."/>
            <person name="Dai P.F."/>
            <person name="Guo W.B."/>
            <person name="Han X.H."/>
            <person name="Huang E.J."/>
            <person name="Li L.F."/>
            <person name="Wei W."/>
            <person name="Gao Y.C."/>
            <person name="Liu J.Z."/>
            <person name="Shao H.Z."/>
            <person name="Wang X."/>
            <person name="Wang C.C."/>
            <person name="Yang T.C."/>
            <person name="Huo Q.B."/>
            <person name="Li W."/>
            <person name="Chen H.Y."/>
            <person name="Chen S.E."/>
            <person name="Zhou L.G."/>
            <person name="Ni X.B."/>
            <person name="Tian J.H."/>
            <person name="Sheng Y."/>
            <person name="Liu T."/>
            <person name="Pan Y.S."/>
            <person name="Xia L.Y."/>
            <person name="Li J."/>
            <person name="Zhao F."/>
            <person name="Cao W.C."/>
        </authorList>
    </citation>
    <scope>NUCLEOTIDE SEQUENCE [LARGE SCALE GENOMIC DNA]</scope>
    <source>
        <strain evidence="1">Iper-2018</strain>
    </source>
</reference>